<dbReference type="SUPFAM" id="SSF46458">
    <property type="entry name" value="Globin-like"/>
    <property type="match status" value="1"/>
</dbReference>
<dbReference type="EMBL" id="CP002198">
    <property type="protein sequence ID" value="ADN12378.1"/>
    <property type="molecule type" value="Genomic_DNA"/>
</dbReference>
<dbReference type="RefSeq" id="WP_013320488.1">
    <property type="nucleotide sequence ID" value="NC_014501.1"/>
</dbReference>
<dbReference type="GO" id="GO:0015979">
    <property type="term" value="P:photosynthesis"/>
    <property type="evidence" value="ECO:0007669"/>
    <property type="project" value="InterPro"/>
</dbReference>
<dbReference type="OrthoDB" id="423955at2"/>
<name>E0U599_GLOV7</name>
<accession>E0U599</accession>
<evidence type="ECO:0000313" key="4">
    <source>
        <dbReference type="EMBL" id="ADN12378.1"/>
    </source>
</evidence>
<sequence length="155" mass="17795">MLKQIANLCLESDGRYATAGELQFLKDYLDSVEVRISGYEKIRDQENEILEALDKTLLEHKEACFVGTRDITTRIHNDMIMQLRHSAASMLMGDLDRIREAMLIWFQTIARSFAFQKQAGITFYLLQDVIKPYLTPQEADLILPIIQLDQVVIGS</sequence>
<reference evidence="5" key="1">
    <citation type="journal article" date="2011" name="MBio">
        <title>Novel metabolic attributes of the genus Cyanothece, comprising a group of unicellular nitrogen-fixing Cyanobacteria.</title>
        <authorList>
            <person name="Bandyopadhyay A."/>
            <person name="Elvitigala T."/>
            <person name="Welsh E."/>
            <person name="Stockel J."/>
            <person name="Liberton M."/>
            <person name="Min H."/>
            <person name="Sherman L.A."/>
            <person name="Pakrasi H.B."/>
        </authorList>
    </citation>
    <scope>NUCLEOTIDE SEQUENCE [LARGE SCALE GENOMIC DNA]</scope>
    <source>
        <strain evidence="5">PCC 7822</strain>
    </source>
</reference>
<dbReference type="InterPro" id="IPR012128">
    <property type="entry name" value="Phycobilisome_asu/bsu"/>
</dbReference>
<protein>
    <recommendedName>
        <fullName evidence="6">Phycobilisome protein</fullName>
    </recommendedName>
</protein>
<keyword evidence="3" id="KW-0089">Bile pigment</keyword>
<evidence type="ECO:0000256" key="3">
    <source>
        <dbReference type="ARBA" id="ARBA00023307"/>
    </source>
</evidence>
<evidence type="ECO:0000256" key="1">
    <source>
        <dbReference type="ARBA" id="ARBA00008182"/>
    </source>
</evidence>
<keyword evidence="5" id="KW-1185">Reference proteome</keyword>
<dbReference type="AlphaFoldDB" id="E0U599"/>
<dbReference type="GO" id="GO:0030089">
    <property type="term" value="C:phycobilisome"/>
    <property type="evidence" value="ECO:0007669"/>
    <property type="project" value="InterPro"/>
</dbReference>
<organism evidence="4 5">
    <name type="scientific">Gloeothece verrucosa (strain PCC 7822)</name>
    <name type="common">Cyanothece sp. (strain PCC 7822)</name>
    <dbReference type="NCBI Taxonomy" id="497965"/>
    <lineage>
        <taxon>Bacteria</taxon>
        <taxon>Bacillati</taxon>
        <taxon>Cyanobacteriota</taxon>
        <taxon>Cyanophyceae</taxon>
        <taxon>Oscillatoriophycideae</taxon>
        <taxon>Chroococcales</taxon>
        <taxon>Aphanothecaceae</taxon>
        <taxon>Gloeothece</taxon>
        <taxon>Gloeothece verrucosa</taxon>
    </lineage>
</organism>
<dbReference type="Proteomes" id="UP000008206">
    <property type="component" value="Chromosome"/>
</dbReference>
<evidence type="ECO:0000256" key="2">
    <source>
        <dbReference type="ARBA" id="ARBA00022991"/>
    </source>
</evidence>
<evidence type="ECO:0008006" key="6">
    <source>
        <dbReference type="Google" id="ProtNLM"/>
    </source>
</evidence>
<dbReference type="InterPro" id="IPR038719">
    <property type="entry name" value="Phycobilisome_asu/bsu_sf"/>
</dbReference>
<dbReference type="HOGENOM" id="CLU_137322_0_0_3"/>
<dbReference type="KEGG" id="cyj:Cyan7822_0332"/>
<keyword evidence="2" id="KW-0157">Chromophore</keyword>
<dbReference type="Gene3D" id="1.10.490.20">
    <property type="entry name" value="Phycocyanins"/>
    <property type="match status" value="1"/>
</dbReference>
<dbReference type="eggNOG" id="ENOG5032RRI">
    <property type="taxonomic scope" value="Bacteria"/>
</dbReference>
<comment type="similarity">
    <text evidence="1">Belongs to the phycobiliprotein family.</text>
</comment>
<gene>
    <name evidence="4" type="ordered locus">Cyan7822_0332</name>
</gene>
<dbReference type="Pfam" id="PF00502">
    <property type="entry name" value="Phycobilisome"/>
    <property type="match status" value="1"/>
</dbReference>
<evidence type="ECO:0000313" key="5">
    <source>
        <dbReference type="Proteomes" id="UP000008206"/>
    </source>
</evidence>
<dbReference type="STRING" id="497965.Cyan7822_0332"/>
<proteinExistence type="inferred from homology"/>
<dbReference type="InterPro" id="IPR009050">
    <property type="entry name" value="Globin-like_sf"/>
</dbReference>